<dbReference type="InterPro" id="IPR006553">
    <property type="entry name" value="Leu-rich_rpt_Cys-con_subtyp"/>
</dbReference>
<dbReference type="GO" id="GO:0009411">
    <property type="term" value="P:response to UV"/>
    <property type="evidence" value="ECO:0007669"/>
    <property type="project" value="EnsemblFungi"/>
</dbReference>
<dbReference type="GO" id="GO:0004842">
    <property type="term" value="F:ubiquitin-protein transferase activity"/>
    <property type="evidence" value="ECO:0007669"/>
    <property type="project" value="EnsemblFungi"/>
</dbReference>
<feature type="compositionally biased region" description="Basic residues" evidence="1">
    <location>
        <begin position="191"/>
        <end position="206"/>
    </location>
</feature>
<dbReference type="GO" id="GO:0031463">
    <property type="term" value="C:Cul3-RING ubiquitin ligase complex"/>
    <property type="evidence" value="ECO:0007669"/>
    <property type="project" value="EnsemblFungi"/>
</dbReference>
<keyword evidence="3" id="KW-1185">Reference proteome</keyword>
<sequence>MSIAELNFNERARILMYRTGGRARGKKDSADSGVRGPNSALTQFLKEQGINAESIRQKWLKSREKEGQGEEDGPKKEEDEEEENLVLSEITRNNAGKRRQAFSSSDDDIASDDVALDATSDAGGNEYDDDTESEDAIDPPVRIGGDSRLKRFAVAAEDSDEEEYDEGQSSRTVSVTPAPEITQEQLESKLKKSKQLLQQRRRKKRKAADLLDRKTRRISTLQDICISQISANILRLQQSTDSKDDSISSQIRNTLGGISTQNMNKLARTLSKNRALNDHTLQLFLRTNLNTLTFHDCSKVSYEGYKLLAIFAPHLSELSLQMCGQLNNEALMYIEEKLPKLTSLDVDGPFLINEDTWDQFFRKMKGRLTSFHISNTHRFTNNSLRSLLENCGDSLKSLKLARLDDLSDYSMISKYLSNSSFERLAIEYPSREDYVTDDIVVETLSKVGSTIKHLSLNGCSELTDASFINAQPFLINKEAGVCLLQSLQLEELDQLTTDGLVYFISQTPMPLLKFCNFKRCFQLEDPALTELFLNDAARSLVTLVLNSLKEVRGDCFEIMACPNLTRLDMGFMPCAKDELVKKLGEQNPKLEILEVFGDNLISAKAQIRAGLTVIGRQSDTL</sequence>
<name>A0A1G4K0X0_9SACH</name>
<dbReference type="Proteomes" id="UP000190274">
    <property type="component" value="Chromosome H"/>
</dbReference>
<feature type="compositionally biased region" description="Acidic residues" evidence="1">
    <location>
        <begin position="157"/>
        <end position="166"/>
    </location>
</feature>
<accession>A0A1G4K0X0</accession>
<dbReference type="OrthoDB" id="1924287at2759"/>
<dbReference type="SUPFAM" id="SSF52047">
    <property type="entry name" value="RNI-like"/>
    <property type="match status" value="1"/>
</dbReference>
<dbReference type="Gene3D" id="3.80.10.10">
    <property type="entry name" value="Ribonuclease Inhibitor"/>
    <property type="match status" value="3"/>
</dbReference>
<dbReference type="GO" id="GO:0031146">
    <property type="term" value="P:SCF-dependent proteasomal ubiquitin-dependent protein catabolic process"/>
    <property type="evidence" value="ECO:0007669"/>
    <property type="project" value="TreeGrafter"/>
</dbReference>
<dbReference type="AlphaFoldDB" id="A0A1G4K0X0"/>
<dbReference type="EMBL" id="LT598461">
    <property type="protein sequence ID" value="SCU97102.1"/>
    <property type="molecule type" value="Genomic_DNA"/>
</dbReference>
<dbReference type="SMART" id="SM00367">
    <property type="entry name" value="LRR_CC"/>
    <property type="match status" value="5"/>
</dbReference>
<dbReference type="GO" id="GO:0008094">
    <property type="term" value="F:ATP-dependent activity, acting on DNA"/>
    <property type="evidence" value="ECO:0007669"/>
    <property type="project" value="EnsemblFungi"/>
</dbReference>
<feature type="region of interest" description="Disordered" evidence="1">
    <location>
        <begin position="21"/>
        <end position="40"/>
    </location>
</feature>
<dbReference type="STRING" id="1266660.A0A1G4K0X0"/>
<dbReference type="PANTHER" id="PTHR13318">
    <property type="entry name" value="PARTNER OF PAIRED, ISOFORM B-RELATED"/>
    <property type="match status" value="1"/>
</dbReference>
<dbReference type="GO" id="GO:0019005">
    <property type="term" value="C:SCF ubiquitin ligase complex"/>
    <property type="evidence" value="ECO:0007669"/>
    <property type="project" value="TreeGrafter"/>
</dbReference>
<dbReference type="InterPro" id="IPR032675">
    <property type="entry name" value="LRR_dom_sf"/>
</dbReference>
<dbReference type="GO" id="GO:0003684">
    <property type="term" value="F:damaged DNA binding"/>
    <property type="evidence" value="ECO:0007669"/>
    <property type="project" value="EnsemblFungi"/>
</dbReference>
<protein>
    <submittedName>
        <fullName evidence="2">LADA_0H04456g1_1</fullName>
    </submittedName>
</protein>
<feature type="compositionally biased region" description="Acidic residues" evidence="1">
    <location>
        <begin position="105"/>
        <end position="115"/>
    </location>
</feature>
<feature type="compositionally biased region" description="Basic and acidic residues" evidence="1">
    <location>
        <begin position="61"/>
        <end position="77"/>
    </location>
</feature>
<dbReference type="GO" id="GO:0008104">
    <property type="term" value="P:intracellular protein localization"/>
    <property type="evidence" value="ECO:0007669"/>
    <property type="project" value="EnsemblFungi"/>
</dbReference>
<evidence type="ECO:0000313" key="3">
    <source>
        <dbReference type="Proteomes" id="UP000190274"/>
    </source>
</evidence>
<proteinExistence type="predicted"/>
<dbReference type="GO" id="GO:0070911">
    <property type="term" value="P:global genome nucleotide-excision repair"/>
    <property type="evidence" value="ECO:0007669"/>
    <property type="project" value="EnsemblFungi"/>
</dbReference>
<dbReference type="GO" id="GO:0000113">
    <property type="term" value="C:nucleotide-excision repair factor 4 complex"/>
    <property type="evidence" value="ECO:0007669"/>
    <property type="project" value="EnsemblFungi"/>
</dbReference>
<reference evidence="2 3" key="1">
    <citation type="submission" date="2016-03" db="EMBL/GenBank/DDBJ databases">
        <authorList>
            <person name="Devillers H."/>
        </authorList>
    </citation>
    <scope>NUCLEOTIDE SEQUENCE [LARGE SCALE GENOMIC DNA]</scope>
    <source>
        <strain evidence="2">CBS 10888</strain>
    </source>
</reference>
<evidence type="ECO:0000313" key="2">
    <source>
        <dbReference type="EMBL" id="SCU97102.1"/>
    </source>
</evidence>
<dbReference type="PANTHER" id="PTHR13318:SF247">
    <property type="entry name" value="GH16156P"/>
    <property type="match status" value="1"/>
</dbReference>
<gene>
    <name evidence="2" type="ORF">LADA_0H04456G</name>
</gene>
<organism evidence="2 3">
    <name type="scientific">Lachancea dasiensis</name>
    <dbReference type="NCBI Taxonomy" id="1072105"/>
    <lineage>
        <taxon>Eukaryota</taxon>
        <taxon>Fungi</taxon>
        <taxon>Dikarya</taxon>
        <taxon>Ascomycota</taxon>
        <taxon>Saccharomycotina</taxon>
        <taxon>Saccharomycetes</taxon>
        <taxon>Saccharomycetales</taxon>
        <taxon>Saccharomycetaceae</taxon>
        <taxon>Lachancea</taxon>
    </lineage>
</organism>
<dbReference type="GO" id="GO:0000715">
    <property type="term" value="P:nucleotide-excision repair, DNA damage recognition"/>
    <property type="evidence" value="ECO:0007669"/>
    <property type="project" value="EnsemblFungi"/>
</dbReference>
<feature type="compositionally biased region" description="Acidic residues" evidence="1">
    <location>
        <begin position="126"/>
        <end position="137"/>
    </location>
</feature>
<feature type="region of interest" description="Disordered" evidence="1">
    <location>
        <begin position="57"/>
        <end position="209"/>
    </location>
</feature>
<evidence type="ECO:0000256" key="1">
    <source>
        <dbReference type="SAM" id="MobiDB-lite"/>
    </source>
</evidence>